<dbReference type="Pfam" id="PF13520">
    <property type="entry name" value="AA_permease_2"/>
    <property type="match status" value="1"/>
</dbReference>
<gene>
    <name evidence="6" type="ORF">BJ969_005011</name>
</gene>
<evidence type="ECO:0000256" key="2">
    <source>
        <dbReference type="ARBA" id="ARBA00022692"/>
    </source>
</evidence>
<feature type="transmembrane region" description="Helical" evidence="5">
    <location>
        <begin position="246"/>
        <end position="266"/>
    </location>
</feature>
<dbReference type="PIRSF" id="PIRSF006060">
    <property type="entry name" value="AA_transporter"/>
    <property type="match status" value="1"/>
</dbReference>
<evidence type="ECO:0000256" key="1">
    <source>
        <dbReference type="ARBA" id="ARBA00004141"/>
    </source>
</evidence>
<feature type="transmembrane region" description="Helical" evidence="5">
    <location>
        <begin position="94"/>
        <end position="120"/>
    </location>
</feature>
<feature type="transmembrane region" description="Helical" evidence="5">
    <location>
        <begin position="413"/>
        <end position="429"/>
    </location>
</feature>
<feature type="transmembrane region" description="Helical" evidence="5">
    <location>
        <begin position="449"/>
        <end position="470"/>
    </location>
</feature>
<dbReference type="PANTHER" id="PTHR47547">
    <property type="match status" value="1"/>
</dbReference>
<feature type="transmembrane region" description="Helical" evidence="5">
    <location>
        <begin position="140"/>
        <end position="165"/>
    </location>
</feature>
<feature type="transmembrane region" description="Helical" evidence="5">
    <location>
        <begin position="500"/>
        <end position="520"/>
    </location>
</feature>
<dbReference type="InterPro" id="IPR052962">
    <property type="entry name" value="AA_Transporter_AGT"/>
</dbReference>
<dbReference type="EMBL" id="JACHIV010000001">
    <property type="protein sequence ID" value="MBB5071923.1"/>
    <property type="molecule type" value="Genomic_DNA"/>
</dbReference>
<dbReference type="GO" id="GO:0016020">
    <property type="term" value="C:membrane"/>
    <property type="evidence" value="ECO:0007669"/>
    <property type="project" value="UniProtKB-SubCell"/>
</dbReference>
<reference evidence="6 7" key="1">
    <citation type="submission" date="2020-08" db="EMBL/GenBank/DDBJ databases">
        <title>Sequencing the genomes of 1000 actinobacteria strains.</title>
        <authorList>
            <person name="Klenk H.-P."/>
        </authorList>
    </citation>
    <scope>NUCLEOTIDE SEQUENCE [LARGE SCALE GENOMIC DNA]</scope>
    <source>
        <strain evidence="6 7">DSM 45582</strain>
    </source>
</reference>
<evidence type="ECO:0000256" key="3">
    <source>
        <dbReference type="ARBA" id="ARBA00022989"/>
    </source>
</evidence>
<feature type="transmembrane region" description="Helical" evidence="5">
    <location>
        <begin position="12"/>
        <end position="33"/>
    </location>
</feature>
<feature type="transmembrane region" description="Helical" evidence="5">
    <location>
        <begin position="330"/>
        <end position="350"/>
    </location>
</feature>
<comment type="subcellular location">
    <subcellularLocation>
        <location evidence="1">Membrane</location>
        <topology evidence="1">Multi-pass membrane protein</topology>
    </subcellularLocation>
</comment>
<dbReference type="PANTHER" id="PTHR47547:SF1">
    <property type="entry name" value="ASPARTATE-PROTON SYMPORTER"/>
    <property type="match status" value="1"/>
</dbReference>
<evidence type="ECO:0000256" key="5">
    <source>
        <dbReference type="SAM" id="Phobius"/>
    </source>
</evidence>
<protein>
    <submittedName>
        <fullName evidence="6">Amino acid transporter</fullName>
    </submittedName>
</protein>
<name>A0A840NPD8_9PSEU</name>
<accession>A0A840NPD8</accession>
<keyword evidence="7" id="KW-1185">Reference proteome</keyword>
<dbReference type="Gene3D" id="1.20.1740.10">
    <property type="entry name" value="Amino acid/polyamine transporter I"/>
    <property type="match status" value="1"/>
</dbReference>
<feature type="transmembrane region" description="Helical" evidence="5">
    <location>
        <begin position="53"/>
        <end position="74"/>
    </location>
</feature>
<evidence type="ECO:0000313" key="7">
    <source>
        <dbReference type="Proteomes" id="UP000580474"/>
    </source>
</evidence>
<dbReference type="AlphaFoldDB" id="A0A840NPD8"/>
<dbReference type="InterPro" id="IPR002293">
    <property type="entry name" value="AA/rel_permease1"/>
</dbReference>
<proteinExistence type="predicted"/>
<keyword evidence="3 5" id="KW-1133">Transmembrane helix</keyword>
<feature type="transmembrane region" description="Helical" evidence="5">
    <location>
        <begin position="177"/>
        <end position="197"/>
    </location>
</feature>
<keyword evidence="2 5" id="KW-0812">Transmembrane</keyword>
<evidence type="ECO:0000313" key="6">
    <source>
        <dbReference type="EMBL" id="MBB5071923.1"/>
    </source>
</evidence>
<dbReference type="GO" id="GO:0022857">
    <property type="term" value="F:transmembrane transporter activity"/>
    <property type="evidence" value="ECO:0007669"/>
    <property type="project" value="InterPro"/>
</dbReference>
<dbReference type="Proteomes" id="UP000580474">
    <property type="component" value="Unassembled WGS sequence"/>
</dbReference>
<comment type="caution">
    <text evidence="6">The sequence shown here is derived from an EMBL/GenBank/DDBJ whole genome shotgun (WGS) entry which is preliminary data.</text>
</comment>
<organism evidence="6 7">
    <name type="scientific">Saccharopolyspora gloriosae</name>
    <dbReference type="NCBI Taxonomy" id="455344"/>
    <lineage>
        <taxon>Bacteria</taxon>
        <taxon>Bacillati</taxon>
        <taxon>Actinomycetota</taxon>
        <taxon>Actinomycetes</taxon>
        <taxon>Pseudonocardiales</taxon>
        <taxon>Pseudonocardiaceae</taxon>
        <taxon>Saccharopolyspora</taxon>
    </lineage>
</organism>
<feature type="transmembrane region" description="Helical" evidence="5">
    <location>
        <begin position="209"/>
        <end position="226"/>
    </location>
</feature>
<dbReference type="RefSeq" id="WP_184482802.1">
    <property type="nucleotide sequence ID" value="NZ_JACHIV010000001.1"/>
</dbReference>
<feature type="transmembrane region" description="Helical" evidence="5">
    <location>
        <begin position="286"/>
        <end position="310"/>
    </location>
</feature>
<sequence>MHRNDDSGEPVALSRGQQLALALGGVLGAAWLSGVPEMHQVYSKSGSPVYLVVLPWLVGLVVVLAVAAIVVRLARTDPRSGGLAWWAQDRSGRVVGTIINAGLFTMYAGNPPAGALVAVLALDRTFEGVTLSYPRSDGGFALTGGGALAAWAVLSGLFAIHVVGARLMLRLNLALSVAKAVLLVALVLSAASVHYLILPAPTGADQDMALTMLIPVITAAGMMFAFTGFQGPVDNGDKAGKEHRGFAIYGALIIATVIYLLLQLVYTVGVHDAWRAPEPGSPESLLVAVVSVLSPLTNALLFIYLAAIVLKTSADQSVLKLPRLTMRSSLQVLFVVYLFGVAVLVLMTSLGDWSEITDAKSVIYLFVYSYAAVAYQASWKAEMFPGPRGGRLLAPVSFVVSTVIAFYTGFITLLWAYALMAVVAAAMFWSRRSETDRNRAEHLRRARWLLGYFAVLLALAWCHLVIRYLLSDPTSKEEGRPEFVEFMLGREDLFRFEDPLLYGITAVALAVAAGAAGLLFHRVGVREAESFIRLKNRSDA</sequence>
<evidence type="ECO:0000256" key="4">
    <source>
        <dbReference type="ARBA" id="ARBA00023136"/>
    </source>
</evidence>
<keyword evidence="4 5" id="KW-0472">Membrane</keyword>